<feature type="domain" description="Oxidoreductase molybdopterin-binding" evidence="3">
    <location>
        <begin position="249"/>
        <end position="401"/>
    </location>
</feature>
<dbReference type="Proteomes" id="UP000791080">
    <property type="component" value="Unassembled WGS sequence"/>
</dbReference>
<dbReference type="Pfam" id="PF00174">
    <property type="entry name" value="Oxidored_molyb"/>
    <property type="match status" value="1"/>
</dbReference>
<comment type="caution">
    <text evidence="4">The sequence shown here is derived from an EMBL/GenBank/DDBJ whole genome shotgun (WGS) entry which is preliminary data.</text>
</comment>
<keyword evidence="2" id="KW-0812">Transmembrane</keyword>
<organism evidence="4 5">
    <name type="scientific">Actinoalloteichus caeruleus DSM 43889</name>
    <dbReference type="NCBI Taxonomy" id="1120930"/>
    <lineage>
        <taxon>Bacteria</taxon>
        <taxon>Bacillati</taxon>
        <taxon>Actinomycetota</taxon>
        <taxon>Actinomycetes</taxon>
        <taxon>Pseudonocardiales</taxon>
        <taxon>Pseudonocardiaceae</taxon>
        <taxon>Actinoalloteichus</taxon>
        <taxon>Actinoalloteichus cyanogriseus</taxon>
    </lineage>
</organism>
<dbReference type="SUPFAM" id="SSF81296">
    <property type="entry name" value="E set domains"/>
    <property type="match status" value="1"/>
</dbReference>
<dbReference type="Gene3D" id="3.90.420.10">
    <property type="entry name" value="Oxidoreductase, molybdopterin-binding domain"/>
    <property type="match status" value="1"/>
</dbReference>
<dbReference type="RefSeq" id="WP_026420629.1">
    <property type="nucleotide sequence ID" value="NZ_AUBJ02000001.1"/>
</dbReference>
<dbReference type="SUPFAM" id="SSF56524">
    <property type="entry name" value="Oxidoreductase molybdopterin-binding domain"/>
    <property type="match status" value="1"/>
</dbReference>
<protein>
    <submittedName>
        <fullName evidence="4">DMSO/TMAO reductase YedYZ, molybdopterin-dependent catalytic subunit</fullName>
    </submittedName>
</protein>
<evidence type="ECO:0000313" key="5">
    <source>
        <dbReference type="Proteomes" id="UP000791080"/>
    </source>
</evidence>
<dbReference type="InterPro" id="IPR036374">
    <property type="entry name" value="OxRdtase_Mopterin-bd_sf"/>
</dbReference>
<feature type="transmembrane region" description="Helical" evidence="2">
    <location>
        <begin position="75"/>
        <end position="93"/>
    </location>
</feature>
<reference evidence="4 5" key="1">
    <citation type="submission" date="2013-07" db="EMBL/GenBank/DDBJ databases">
        <authorList>
            <consortium name="DOE Joint Genome Institute"/>
            <person name="Reeve W."/>
            <person name="Huntemann M."/>
            <person name="Han J."/>
            <person name="Chen A."/>
            <person name="Kyrpides N."/>
            <person name="Mavromatis K."/>
            <person name="Markowitz V."/>
            <person name="Palaniappan K."/>
            <person name="Ivanova N."/>
            <person name="Schaumberg A."/>
            <person name="Pati A."/>
            <person name="Liolios K."/>
            <person name="Nordberg H.P."/>
            <person name="Cantor M.N."/>
            <person name="Hua S.X."/>
            <person name="Woyke T."/>
        </authorList>
    </citation>
    <scope>NUCLEOTIDE SEQUENCE [LARGE SCALE GENOMIC DNA]</scope>
    <source>
        <strain evidence="4 5">DSM 43889</strain>
    </source>
</reference>
<feature type="transmembrane region" description="Helical" evidence="2">
    <location>
        <begin position="125"/>
        <end position="146"/>
    </location>
</feature>
<keyword evidence="2" id="KW-1133">Transmembrane helix</keyword>
<dbReference type="PANTHER" id="PTHR19372">
    <property type="entry name" value="SULFITE REDUCTASE"/>
    <property type="match status" value="1"/>
</dbReference>
<evidence type="ECO:0000259" key="3">
    <source>
        <dbReference type="Pfam" id="PF00174"/>
    </source>
</evidence>
<dbReference type="PANTHER" id="PTHR19372:SF7">
    <property type="entry name" value="SULFITE OXIDASE, MITOCHONDRIAL"/>
    <property type="match status" value="1"/>
</dbReference>
<gene>
    <name evidence="4" type="ORF">G443_000456</name>
</gene>
<reference evidence="4 5" key="2">
    <citation type="submission" date="2022-06" db="EMBL/GenBank/DDBJ databases">
        <title>Genomic Encyclopedia of Type Strains, Phase I: the one thousand microbial genomes (KMG-I) project.</title>
        <authorList>
            <person name="Kyrpides N."/>
        </authorList>
    </citation>
    <scope>NUCLEOTIDE SEQUENCE [LARGE SCALE GENOMIC DNA]</scope>
    <source>
        <strain evidence="4 5">DSM 43889</strain>
    </source>
</reference>
<sequence length="522" mass="54740">MRDHESVHPPPRGTSCLTGLLAVAAALGAGHLLAGLTGSPGSSPFLAVGNSAIDLAPEPVKDFAIAAFGEANKTALLVGMGVVLAVLGAAGGLASRGGPLPGLILVGLGGTAGALATLGRPDLPTWAVAVPLSSTVVGGVVFALLWSASRPRGPRKDTGEDPALTGTGAGLGRRRLLVSTGAVALGSATATLGGQALTGRGGLEESRRAVTARLPPPSPPPGGADFVDQGTPTFITANDDFYRVDTALRVPALRAEDWRLRVHGLVERELSLNFDDLLRRPWRTETITMTCVSNEVGGPYVSTAEFVGVPLRDLLREAGVRAGAERVFGTSVDGYTAATPVETLLDPDRVALLAFGMNGEALPPEHGFPVRMVTAGLYGYVSATKWLVDLELTTGDRRTYWEERGWAERAPIKTQSRIDSPRGFETLPAGRTTVVGVAWAQTTGIDSVEVRVDDGPWRPATLAREVNPDTWRMWRAEVHLVPGGHRISCRATDRDGHTQTEERVGTVPDGATGWHAVVCTAE</sequence>
<keyword evidence="5" id="KW-1185">Reference proteome</keyword>
<evidence type="ECO:0000313" key="4">
    <source>
        <dbReference type="EMBL" id="MCP2330186.1"/>
    </source>
</evidence>
<dbReference type="Gene3D" id="2.60.40.650">
    <property type="match status" value="1"/>
</dbReference>
<feature type="transmembrane region" description="Helical" evidence="2">
    <location>
        <begin position="100"/>
        <end position="119"/>
    </location>
</feature>
<dbReference type="InterPro" id="IPR014756">
    <property type="entry name" value="Ig_E-set"/>
</dbReference>
<proteinExistence type="predicted"/>
<feature type="region of interest" description="Disordered" evidence="1">
    <location>
        <begin position="195"/>
        <end position="225"/>
    </location>
</feature>
<dbReference type="InterPro" id="IPR000572">
    <property type="entry name" value="OxRdtase_Mopterin-bd_dom"/>
</dbReference>
<evidence type="ECO:0000256" key="1">
    <source>
        <dbReference type="SAM" id="MobiDB-lite"/>
    </source>
</evidence>
<evidence type="ECO:0000256" key="2">
    <source>
        <dbReference type="SAM" id="Phobius"/>
    </source>
</evidence>
<dbReference type="EMBL" id="AUBJ02000001">
    <property type="protein sequence ID" value="MCP2330186.1"/>
    <property type="molecule type" value="Genomic_DNA"/>
</dbReference>
<keyword evidence="2" id="KW-0472">Membrane</keyword>
<accession>A0ABT1JCH3</accession>
<name>A0ABT1JCH3_ACTCY</name>